<protein>
    <recommendedName>
        <fullName evidence="3">Bacterial sensory transduction regulator</fullName>
    </recommendedName>
</protein>
<organism evidence="1 2">
    <name type="scientific">Bacillus cereus BAG5X1-1</name>
    <dbReference type="NCBI Taxonomy" id="1053189"/>
    <lineage>
        <taxon>Bacteria</taxon>
        <taxon>Bacillati</taxon>
        <taxon>Bacillota</taxon>
        <taxon>Bacilli</taxon>
        <taxon>Bacillales</taxon>
        <taxon>Bacillaceae</taxon>
        <taxon>Bacillus</taxon>
        <taxon>Bacillus cereus group</taxon>
    </lineage>
</organism>
<evidence type="ECO:0000313" key="2">
    <source>
        <dbReference type="Proteomes" id="UP000006600"/>
    </source>
</evidence>
<dbReference type="EMBL" id="AHDJ01000037">
    <property type="protein sequence ID" value="EJQ41935.1"/>
    <property type="molecule type" value="Genomic_DNA"/>
</dbReference>
<dbReference type="HOGENOM" id="CLU_1999254_0_0_9"/>
<dbReference type="RefSeq" id="WP_002201687.1">
    <property type="nucleotide sequence ID" value="NZ_JH791996.1"/>
</dbReference>
<reference evidence="1 2" key="1">
    <citation type="submission" date="2012-04" db="EMBL/GenBank/DDBJ databases">
        <title>The Genome Sequence of Bacillus cereus BAG5X1-1.</title>
        <authorList>
            <consortium name="The Broad Institute Genome Sequencing Platform"/>
            <consortium name="The Broad Institute Genome Sequencing Center for Infectious Disease"/>
            <person name="Feldgarden M."/>
            <person name="Van der Auwera G.A."/>
            <person name="Mahillon J."/>
            <person name="Duprez V."/>
            <person name="Timmery S."/>
            <person name="Mattelet C."/>
            <person name="Dierick K."/>
            <person name="Sun M."/>
            <person name="Yu Z."/>
            <person name="Zhu L."/>
            <person name="Hu X."/>
            <person name="Shank E.B."/>
            <person name="Swiecicka I."/>
            <person name="Hansen B.M."/>
            <person name="Andrup L."/>
            <person name="Young S.K."/>
            <person name="Zeng Q."/>
            <person name="Gargeya S."/>
            <person name="Fitzgerald M."/>
            <person name="Haas B."/>
            <person name="Abouelleil A."/>
            <person name="Alvarado L."/>
            <person name="Arachchi H.M."/>
            <person name="Berlin A."/>
            <person name="Chapman S.B."/>
            <person name="Goldberg J."/>
            <person name="Griggs A."/>
            <person name="Gujja S."/>
            <person name="Hansen M."/>
            <person name="Howarth C."/>
            <person name="Imamovic A."/>
            <person name="Larimer J."/>
            <person name="McCowen C."/>
            <person name="Montmayeur A."/>
            <person name="Murphy C."/>
            <person name="Neiman D."/>
            <person name="Pearson M."/>
            <person name="Priest M."/>
            <person name="Roberts A."/>
            <person name="Saif S."/>
            <person name="Shea T."/>
            <person name="Sisk P."/>
            <person name="Sykes S."/>
            <person name="Wortman J."/>
            <person name="Nusbaum C."/>
            <person name="Birren B."/>
        </authorList>
    </citation>
    <scope>NUCLEOTIDE SEQUENCE [LARGE SCALE GENOMIC DNA]</scope>
    <source>
        <strain evidence="1 2">BAG5X1-1</strain>
    </source>
</reference>
<dbReference type="Proteomes" id="UP000006600">
    <property type="component" value="Unassembled WGS sequence"/>
</dbReference>
<comment type="caution">
    <text evidence="1">The sequence shown here is derived from an EMBL/GenBank/DDBJ whole genome shotgun (WGS) entry which is preliminary data.</text>
</comment>
<proteinExistence type="predicted"/>
<evidence type="ECO:0000313" key="1">
    <source>
        <dbReference type="EMBL" id="EJQ41935.1"/>
    </source>
</evidence>
<gene>
    <name evidence="1" type="ORF">IEE_04425</name>
</gene>
<dbReference type="PATRIC" id="fig|1053189.3.peg.4517"/>
<name>J8AR33_BACCE</name>
<dbReference type="AlphaFoldDB" id="J8AR33"/>
<evidence type="ECO:0008006" key="3">
    <source>
        <dbReference type="Google" id="ProtNLM"/>
    </source>
</evidence>
<accession>J8AR33</accession>
<sequence length="150" mass="17047">MKAAVKHNISDFKEYLKSNDIYMEENIDENDGSVHFSAIPNLENGLQVYLMVAFQNDDPTVDIYCFNIVHVPNPALTADVLQVINELNTKYRFAKFTLNKNNGIDISTSLTFSEPYFNPAIVFEHTRGLFSLANENHKQLIEVILGHVPN</sequence>